<dbReference type="Proteomes" id="UP000005741">
    <property type="component" value="Chromosome"/>
</dbReference>
<dbReference type="AlphaFoldDB" id="H1YYE5"/>
<reference evidence="3 4" key="1">
    <citation type="submission" date="2011-10" db="EMBL/GenBank/DDBJ databases">
        <title>The Improved High-Quality Draft genome of Methanoplanus limicola DSM 2279.</title>
        <authorList>
            <consortium name="US DOE Joint Genome Institute (JGI-PGF)"/>
            <person name="Lucas S."/>
            <person name="Copeland A."/>
            <person name="Lapidus A."/>
            <person name="Glavina del Rio T."/>
            <person name="Dalin E."/>
            <person name="Tice H."/>
            <person name="Bruce D."/>
            <person name="Goodwin L."/>
            <person name="Pitluck S."/>
            <person name="Peters L."/>
            <person name="Mikhailova N."/>
            <person name="Lu M."/>
            <person name="Kyrpides N."/>
            <person name="Mavromatis K."/>
            <person name="Ivanova N."/>
            <person name="Markowitz V."/>
            <person name="Cheng J.-F."/>
            <person name="Hugenholtz P."/>
            <person name="Woyke T."/>
            <person name="Wu D."/>
            <person name="Wirth R."/>
            <person name="Brambilla E.-M."/>
            <person name="Klenk H.-P."/>
            <person name="Eisen J.A."/>
        </authorList>
    </citation>
    <scope>NUCLEOTIDE SEQUENCE [LARGE SCALE GENOMIC DNA]</scope>
    <source>
        <strain evidence="3 4">DSM 2279</strain>
    </source>
</reference>
<keyword evidence="1" id="KW-0472">Membrane</keyword>
<name>H1YYE5_9EURY</name>
<feature type="transmembrane region" description="Helical" evidence="1">
    <location>
        <begin position="132"/>
        <end position="152"/>
    </location>
</feature>
<keyword evidence="1" id="KW-0812">Transmembrane</keyword>
<keyword evidence="1" id="KW-1133">Transmembrane helix</keyword>
<feature type="transmembrane region" description="Helical" evidence="1">
    <location>
        <begin position="164"/>
        <end position="186"/>
    </location>
</feature>
<feature type="transmembrane region" description="Helical" evidence="1">
    <location>
        <begin position="71"/>
        <end position="100"/>
    </location>
</feature>
<evidence type="ECO:0000313" key="3">
    <source>
        <dbReference type="EMBL" id="EHQ35043.1"/>
    </source>
</evidence>
<organism evidence="3 4">
    <name type="scientific">Methanoplanus limicola DSM 2279</name>
    <dbReference type="NCBI Taxonomy" id="937775"/>
    <lineage>
        <taxon>Archaea</taxon>
        <taxon>Methanobacteriati</taxon>
        <taxon>Methanobacteriota</taxon>
        <taxon>Stenosarchaea group</taxon>
        <taxon>Methanomicrobia</taxon>
        <taxon>Methanomicrobiales</taxon>
        <taxon>Methanomicrobiaceae</taxon>
        <taxon>Methanoplanus</taxon>
    </lineage>
</organism>
<proteinExistence type="predicted"/>
<feature type="transmembrane region" description="Helical" evidence="1">
    <location>
        <begin position="46"/>
        <end position="64"/>
    </location>
</feature>
<dbReference type="EMBL" id="CM001436">
    <property type="protein sequence ID" value="EHQ35043.1"/>
    <property type="molecule type" value="Genomic_DNA"/>
</dbReference>
<dbReference type="STRING" id="937775.Metlim_0921"/>
<keyword evidence="4" id="KW-1185">Reference proteome</keyword>
<dbReference type="InParanoid" id="H1YYE5"/>
<feature type="domain" description="VTT" evidence="2">
    <location>
        <begin position="66"/>
        <end position="180"/>
    </location>
</feature>
<dbReference type="Pfam" id="PF09335">
    <property type="entry name" value="VTT_dom"/>
    <property type="match status" value="1"/>
</dbReference>
<dbReference type="HOGENOM" id="CLU_125305_0_0_2"/>
<feature type="transmembrane region" description="Helical" evidence="1">
    <location>
        <begin position="12"/>
        <end position="34"/>
    </location>
</feature>
<accession>H1YYE5</accession>
<evidence type="ECO:0000256" key="1">
    <source>
        <dbReference type="SAM" id="Phobius"/>
    </source>
</evidence>
<evidence type="ECO:0000313" key="4">
    <source>
        <dbReference type="Proteomes" id="UP000005741"/>
    </source>
</evidence>
<dbReference type="InterPro" id="IPR032816">
    <property type="entry name" value="VTT_dom"/>
</dbReference>
<gene>
    <name evidence="3" type="ORF">Metlim_0921</name>
</gene>
<protein>
    <submittedName>
        <fullName evidence="3">SNARE associated protein</fullName>
    </submittedName>
</protein>
<evidence type="ECO:0000259" key="2">
    <source>
        <dbReference type="Pfam" id="PF09335"/>
    </source>
</evidence>
<sequence length="188" mass="21414">MNVDFRTEQKIVLAIWVTAVIIILSVYCLNPEYFNFLKFGPFAEKYYFTALLVYFIVLSLRGLTLLPSTPVLIAGILVFNPYHVFFVNISGTLLSAILVYRYSGYLQLGDYFESKFPAEILWVRNLFREREIPVIAGWSVCPFTHTDVIIYVSASLNIRLKKCLAGVLIGESFINAFYIISVTNILGL</sequence>